<reference evidence="1" key="1">
    <citation type="journal article" date="2014" name="PLoS ONE">
        <title>Transcriptome-Based Identification of ABC Transporters in the Western Tarnished Plant Bug Lygus hesperus.</title>
        <authorList>
            <person name="Hull J.J."/>
            <person name="Chaney K."/>
            <person name="Geib S.M."/>
            <person name="Fabrick J.A."/>
            <person name="Brent C.S."/>
            <person name="Walsh D."/>
            <person name="Lavine L.C."/>
        </authorList>
    </citation>
    <scope>NUCLEOTIDE SEQUENCE</scope>
</reference>
<dbReference type="AlphaFoldDB" id="A0A0A9XED0"/>
<evidence type="ECO:0000313" key="1">
    <source>
        <dbReference type="EMBL" id="JAG18011.1"/>
    </source>
</evidence>
<reference evidence="1" key="2">
    <citation type="submission" date="2014-07" db="EMBL/GenBank/DDBJ databases">
        <authorList>
            <person name="Hull J."/>
        </authorList>
    </citation>
    <scope>NUCLEOTIDE SEQUENCE</scope>
</reference>
<sequence length="115" mass="11984">QNRPALLRISTMYKLAVALPLFFAAVSAGIIGAPYSHGGLALAHSAPIYASPVVHAPLVHAPILAHAPLATSYSNSYRVVHDSVPVVKTVAIAHQPLIAHAPIALTLGHGGYLHH</sequence>
<name>A0A0A9XED0_LYGHE</name>
<accession>A0A0A9XED0</accession>
<feature type="non-terminal residue" evidence="1">
    <location>
        <position position="1"/>
    </location>
</feature>
<dbReference type="EMBL" id="GBHO01025593">
    <property type="protein sequence ID" value="JAG18011.1"/>
    <property type="molecule type" value="Transcribed_RNA"/>
</dbReference>
<protein>
    <submittedName>
        <fullName evidence="1">Dynamin-like GTPase MGM1, mitochondrial</fullName>
    </submittedName>
</protein>
<organism evidence="1">
    <name type="scientific">Lygus hesperus</name>
    <name type="common">Western plant bug</name>
    <dbReference type="NCBI Taxonomy" id="30085"/>
    <lineage>
        <taxon>Eukaryota</taxon>
        <taxon>Metazoa</taxon>
        <taxon>Ecdysozoa</taxon>
        <taxon>Arthropoda</taxon>
        <taxon>Hexapoda</taxon>
        <taxon>Insecta</taxon>
        <taxon>Pterygota</taxon>
        <taxon>Neoptera</taxon>
        <taxon>Paraneoptera</taxon>
        <taxon>Hemiptera</taxon>
        <taxon>Heteroptera</taxon>
        <taxon>Panheteroptera</taxon>
        <taxon>Cimicomorpha</taxon>
        <taxon>Miridae</taxon>
        <taxon>Mirini</taxon>
        <taxon>Lygus</taxon>
    </lineage>
</organism>
<proteinExistence type="predicted"/>
<gene>
    <name evidence="1" type="primary">MGM1</name>
    <name evidence="1" type="ORF">CM83_25812</name>
</gene>